<keyword evidence="2" id="KW-1185">Reference proteome</keyword>
<comment type="caution">
    <text evidence="1">The sequence shown here is derived from an EMBL/GenBank/DDBJ whole genome shotgun (WGS) entry which is preliminary data.</text>
</comment>
<dbReference type="EMBL" id="JBGEWD010000012">
    <property type="protein sequence ID" value="MEY8001058.1"/>
    <property type="molecule type" value="Genomic_DNA"/>
</dbReference>
<evidence type="ECO:0000313" key="1">
    <source>
        <dbReference type="EMBL" id="MEY8001058.1"/>
    </source>
</evidence>
<dbReference type="Proteomes" id="UP001564657">
    <property type="component" value="Unassembled WGS sequence"/>
</dbReference>
<dbReference type="RefSeq" id="WP_369704953.1">
    <property type="nucleotide sequence ID" value="NZ_JBGEWD010000012.1"/>
</dbReference>
<organism evidence="1 2">
    <name type="scientific">Clostridium moutaii</name>
    <dbReference type="NCBI Taxonomy" id="3240932"/>
    <lineage>
        <taxon>Bacteria</taxon>
        <taxon>Bacillati</taxon>
        <taxon>Bacillota</taxon>
        <taxon>Clostridia</taxon>
        <taxon>Eubacteriales</taxon>
        <taxon>Clostridiaceae</taxon>
        <taxon>Clostridium</taxon>
    </lineage>
</organism>
<accession>A0ABV4BQJ9</accession>
<proteinExistence type="predicted"/>
<evidence type="ECO:0000313" key="2">
    <source>
        <dbReference type="Proteomes" id="UP001564657"/>
    </source>
</evidence>
<protein>
    <submittedName>
        <fullName evidence="1">Uncharacterized protein</fullName>
    </submittedName>
</protein>
<reference evidence="1 2" key="1">
    <citation type="submission" date="2024-08" db="EMBL/GenBank/DDBJ databases">
        <title>Clostridium lapicellarii sp. nov., and Clostridium renhuaiense sp. nov., two species isolated from the mud in a fermentation cellar used for producing sauce-flavour Chinese liquors.</title>
        <authorList>
            <person name="Yang F."/>
            <person name="Wang H."/>
            <person name="Chen L.Q."/>
            <person name="Zhou N."/>
            <person name="Lu J.J."/>
            <person name="Pu X.X."/>
            <person name="Wan B."/>
            <person name="Wang L."/>
            <person name="Liu S.J."/>
        </authorList>
    </citation>
    <scope>NUCLEOTIDE SEQUENCE [LARGE SCALE GENOMIC DNA]</scope>
    <source>
        <strain evidence="1 2">MT-5</strain>
    </source>
</reference>
<sequence length="56" mass="6261">MHEIIHGIFEFCGWEQLQQKNEKLKQTIASIQEAVTPVQNTAGPADTNNVTVQPVQ</sequence>
<name>A0ABV4BQJ9_9CLOT</name>
<gene>
    <name evidence="1" type="ORF">AB8U03_12810</name>
</gene>